<dbReference type="Proteomes" id="UP001165960">
    <property type="component" value="Unassembled WGS sequence"/>
</dbReference>
<reference evidence="1" key="1">
    <citation type="submission" date="2022-04" db="EMBL/GenBank/DDBJ databases">
        <title>Genome of the entomopathogenic fungus Entomophthora muscae.</title>
        <authorList>
            <person name="Elya C."/>
            <person name="Lovett B.R."/>
            <person name="Lee E."/>
            <person name="Macias A.M."/>
            <person name="Hajek A.E."/>
            <person name="De Bivort B.L."/>
            <person name="Kasson M.T."/>
            <person name="De Fine Licht H.H."/>
            <person name="Stajich J.E."/>
        </authorList>
    </citation>
    <scope>NUCLEOTIDE SEQUENCE</scope>
    <source>
        <strain evidence="1">Berkeley</strain>
    </source>
</reference>
<evidence type="ECO:0000313" key="2">
    <source>
        <dbReference type="Proteomes" id="UP001165960"/>
    </source>
</evidence>
<protein>
    <submittedName>
        <fullName evidence="1">Endocytosis defective- protein</fullName>
    </submittedName>
</protein>
<comment type="caution">
    <text evidence="1">The sequence shown here is derived from an EMBL/GenBank/DDBJ whole genome shotgun (WGS) entry which is preliminary data.</text>
</comment>
<keyword evidence="2" id="KW-1185">Reference proteome</keyword>
<accession>A0ACC2SJ97</accession>
<gene>
    <name evidence="1" type="primary">END3</name>
    <name evidence="1" type="ORF">DSO57_1011698</name>
</gene>
<proteinExistence type="predicted"/>
<dbReference type="EMBL" id="QTSX02005011">
    <property type="protein sequence ID" value="KAJ9062345.1"/>
    <property type="molecule type" value="Genomic_DNA"/>
</dbReference>
<sequence>MEISPADRQKYSSIFQSQSPQNGKISGSQAKGVFMQSGLALPQLGEIWNLCDIDKDGCMDLDEFTLALHFIFSTLNGSIRQLPSTLPPQLVPPSKSSYFPRSFPLPTKSLSPFTTHSFSLQASCFYTYF</sequence>
<evidence type="ECO:0000313" key="1">
    <source>
        <dbReference type="EMBL" id="KAJ9062345.1"/>
    </source>
</evidence>
<organism evidence="1 2">
    <name type="scientific">Entomophthora muscae</name>
    <dbReference type="NCBI Taxonomy" id="34485"/>
    <lineage>
        <taxon>Eukaryota</taxon>
        <taxon>Fungi</taxon>
        <taxon>Fungi incertae sedis</taxon>
        <taxon>Zoopagomycota</taxon>
        <taxon>Entomophthoromycotina</taxon>
        <taxon>Entomophthoromycetes</taxon>
        <taxon>Entomophthorales</taxon>
        <taxon>Entomophthoraceae</taxon>
        <taxon>Entomophthora</taxon>
    </lineage>
</organism>
<name>A0ACC2SJ97_9FUNG</name>